<evidence type="ECO:0000256" key="1">
    <source>
        <dbReference type="ARBA" id="ARBA00010409"/>
    </source>
</evidence>
<dbReference type="PANTHER" id="PTHR14387">
    <property type="entry name" value="THADA/DEATH RECEPTOR INTERACTING PROTEIN"/>
    <property type="match status" value="1"/>
</dbReference>
<dbReference type="InterPro" id="IPR056842">
    <property type="entry name" value="THADA-like_TPR_C"/>
</dbReference>
<proteinExistence type="inferred from homology"/>
<evidence type="ECO:0000259" key="5">
    <source>
        <dbReference type="Pfam" id="PF25151"/>
    </source>
</evidence>
<dbReference type="Pfam" id="PF25151">
    <property type="entry name" value="TPR_Trm732_C"/>
    <property type="match status" value="1"/>
</dbReference>
<dbReference type="EMBL" id="CABFWN010000001">
    <property type="protein sequence ID" value="VUG16759.1"/>
    <property type="molecule type" value="Genomic_DNA"/>
</dbReference>
<gene>
    <name evidence="6" type="ORF">DEBR0S1_24938G</name>
</gene>
<feature type="domain" description="tRNA (32-2'-O)-methyltransferase regulator THADA-like C-terminal TPR repeats region" evidence="5">
    <location>
        <begin position="858"/>
        <end position="1009"/>
    </location>
</feature>
<feature type="domain" description="tRNA (32-2'-O)-methyltransferase regulator THADA-like TPR repeats region" evidence="4">
    <location>
        <begin position="235"/>
        <end position="503"/>
    </location>
</feature>
<dbReference type="Pfam" id="PF10350">
    <property type="entry name" value="DUF2428"/>
    <property type="match status" value="1"/>
</dbReference>
<reference evidence="6 7" key="1">
    <citation type="submission" date="2019-07" db="EMBL/GenBank/DDBJ databases">
        <authorList>
            <person name="Friedrich A."/>
            <person name="Schacherer J."/>
        </authorList>
    </citation>
    <scope>NUCLEOTIDE SEQUENCE [LARGE SCALE GENOMIC DNA]</scope>
</reference>
<evidence type="ECO:0000259" key="3">
    <source>
        <dbReference type="Pfam" id="PF10350"/>
    </source>
</evidence>
<dbReference type="GO" id="GO:0005829">
    <property type="term" value="C:cytosol"/>
    <property type="evidence" value="ECO:0007669"/>
    <property type="project" value="TreeGrafter"/>
</dbReference>
<organism evidence="6 7">
    <name type="scientific">Dekkera bruxellensis</name>
    <name type="common">Brettanomyces custersii</name>
    <dbReference type="NCBI Taxonomy" id="5007"/>
    <lineage>
        <taxon>Eukaryota</taxon>
        <taxon>Fungi</taxon>
        <taxon>Dikarya</taxon>
        <taxon>Ascomycota</taxon>
        <taxon>Saccharomycotina</taxon>
        <taxon>Pichiomycetes</taxon>
        <taxon>Pichiales</taxon>
        <taxon>Pichiaceae</taxon>
        <taxon>Brettanomyces</taxon>
    </lineage>
</organism>
<protein>
    <submittedName>
        <fullName evidence="6">DEBR0S1_24938g1_1</fullName>
    </submittedName>
</protein>
<dbReference type="Pfam" id="PF26523">
    <property type="entry name" value="Trm732_C"/>
    <property type="match status" value="1"/>
</dbReference>
<feature type="domain" description="DUF2428" evidence="3">
    <location>
        <begin position="623"/>
        <end position="856"/>
    </location>
</feature>
<dbReference type="InterPro" id="IPR019442">
    <property type="entry name" value="THADA/TRM732_DUF2428"/>
</dbReference>
<evidence type="ECO:0000313" key="6">
    <source>
        <dbReference type="EMBL" id="VUG16759.1"/>
    </source>
</evidence>
<comment type="similarity">
    <text evidence="1">Belongs to the THADA family.</text>
</comment>
<dbReference type="InterPro" id="IPR051954">
    <property type="entry name" value="tRNA_methyltransferase_THADA"/>
</dbReference>
<sequence>MTVNSLAFLDSQPTVLSKDNLKDLKTYLIKNTNYLDEETGKINILDRVFPVLILCLKKNSREGDKAGYGTISYDTFSIWLSRATHLVKTNGLEHPEIREELGSMITTEIAGELYDRVINLWSDSGAPLSNALNEMFTKLISFIRVMKEPSLRNSMFEKWILKTLEIPYSRRVFYFLIELLYKEVDSPMFILVHEPLFVRSSLSFIWSNSLSTNIGKSVSMVLRRAYKEFENEDKWIQLWKDDVLYALLSRGLQPGIETYLLPHLFRISKSATRQFLKYVSELCPISILLGCLTVAQNTSIIVEPFDGDNAIISLDQVKDLLMQDNKYFKVTAFKLLVTSPKPSSPIKPYIYDIIQCCTDSFFCEMDIETRNKIISLLKFFISRIRDSTHKLDRDCKKMINSQQDKFRVEIEQKRIAINLAEKFLNRLLNDTLFNLRPGSSHQRKAFAFMVLLLLIRSGLDSRLEPLHHDKFKIVEYPFHIQIYSSDLLRTMIDNITDDYGDNRIDSVRILSMSPISINQKLLSLATERAFVYLQNMKGKTVDSGARYFAFLFKYYQSHEEYDKCILILQTLEGMLVNGIDDAKNNLAEACFKSNIHGFFLTFGLLFEIIDFERFGKYEYVNRLIDSLVQNAIASWKVTREVLQHDSPEGNLPEEIENNYSSKLEAQYGKGTQVISSYAWRTLKESSVLLDSLINNAPLKSDLILLIGPLLREQLATIRHRGAFSAVYPTYVSCCLKCRKIPELRFLGRKWLDKDLELVTEKSDFITRRSAGIPYLITGNLTANPELIGKTFKTLEEVAHIVADPAQTMENVNLPQVNAFNCMKAIFIDKALSNVSMDYINDCMQLSLVSFESPIWAIRNCAMMLFTALDNRMFSSRKVHNNFTSGYPAKMFFAKFSSIKETFLMNLKEAADSNVDNLKQIERTFPILTIMGRLEPSPDNNGMDAFKPLILKWLHSKQWKVREMAAARSLPALFASDKDLAEELHHQLDMLADMLNKGNINGAHGSLLAAIELLKRICANTITHTRNGLPGSAKDANSLVMGAKMEALDKLEIVLSSKSHAIALEYFKLLDIFPDIIEFDSEVKRISRWLEVELVADHKLEGLRNLAVSKASMILLKTSIQGYQSKEGYCSFQSIIHRCMKSDMYEVHLEIIDFCCHNEDKLKDAEISSLISEIWDLVKRPVWSHVKSKSLDLLNLLFVRRNVDLPISFDRLIMRSNLMLQSNDNKFLKLACVEALGPIVGKLYSQKHHSDLRELTIVHEWITRVRSLVDDNMEYPARRAALYSLIAFGQTCEINRGHISDSTEFEALLLIFHFLSDDDSGLRTLASKYLSGNILGVNYTLIPAMAENRMVQWISKTLKENNEFVSLIFDSKIFPVADSKKRFEDLFTGNELLFSFEKQNLYRDEISSSNQLNAILKCMNPAILSASVTAFAHVIERNVRNVLDWLDNKRPVDGCFGWSTDQQKVVFVYENFKTFATLLEIGALSDKSELTQKLSDLCLDDNLQIHPIIVHLVENLLSI</sequence>
<keyword evidence="2" id="KW-0819">tRNA processing</keyword>
<accession>A0A7D9CWM0</accession>
<dbReference type="Pfam" id="PF25150">
    <property type="entry name" value="TPR_Trm732"/>
    <property type="match status" value="1"/>
</dbReference>
<dbReference type="SUPFAM" id="SSF48371">
    <property type="entry name" value="ARM repeat"/>
    <property type="match status" value="2"/>
</dbReference>
<evidence type="ECO:0000313" key="7">
    <source>
        <dbReference type="Proteomes" id="UP000478008"/>
    </source>
</evidence>
<dbReference type="GO" id="GO:0030488">
    <property type="term" value="P:tRNA methylation"/>
    <property type="evidence" value="ECO:0007669"/>
    <property type="project" value="TreeGrafter"/>
</dbReference>
<evidence type="ECO:0000259" key="4">
    <source>
        <dbReference type="Pfam" id="PF25150"/>
    </source>
</evidence>
<keyword evidence="7" id="KW-1185">Reference proteome</keyword>
<evidence type="ECO:0000256" key="2">
    <source>
        <dbReference type="ARBA" id="ARBA00022694"/>
    </source>
</evidence>
<dbReference type="PANTHER" id="PTHR14387:SF0">
    <property type="entry name" value="DUF2428 DOMAIN-CONTAINING PROTEIN"/>
    <property type="match status" value="1"/>
</dbReference>
<dbReference type="Proteomes" id="UP000478008">
    <property type="component" value="Unassembled WGS sequence"/>
</dbReference>
<name>A0A7D9CWM0_DEKBR</name>
<dbReference type="InterPro" id="IPR056843">
    <property type="entry name" value="THADA-like_TPR"/>
</dbReference>
<dbReference type="InterPro" id="IPR016024">
    <property type="entry name" value="ARM-type_fold"/>
</dbReference>